<keyword evidence="3" id="KW-1185">Reference proteome</keyword>
<dbReference type="AlphaFoldDB" id="A0AAV3Y1H0"/>
<protein>
    <submittedName>
        <fullName evidence="2">Uncharacterized protein</fullName>
    </submittedName>
</protein>
<evidence type="ECO:0000313" key="2">
    <source>
        <dbReference type="EMBL" id="GFN76798.1"/>
    </source>
</evidence>
<evidence type="ECO:0000313" key="3">
    <source>
        <dbReference type="Proteomes" id="UP000735302"/>
    </source>
</evidence>
<name>A0AAV3Y1H0_9GAST</name>
<proteinExistence type="predicted"/>
<evidence type="ECO:0000256" key="1">
    <source>
        <dbReference type="SAM" id="MobiDB-lite"/>
    </source>
</evidence>
<reference evidence="2 3" key="1">
    <citation type="journal article" date="2021" name="Elife">
        <title>Chloroplast acquisition without the gene transfer in kleptoplastic sea slugs, Plakobranchus ocellatus.</title>
        <authorList>
            <person name="Maeda T."/>
            <person name="Takahashi S."/>
            <person name="Yoshida T."/>
            <person name="Shimamura S."/>
            <person name="Takaki Y."/>
            <person name="Nagai Y."/>
            <person name="Toyoda A."/>
            <person name="Suzuki Y."/>
            <person name="Arimoto A."/>
            <person name="Ishii H."/>
            <person name="Satoh N."/>
            <person name="Nishiyama T."/>
            <person name="Hasebe M."/>
            <person name="Maruyama T."/>
            <person name="Minagawa J."/>
            <person name="Obokata J."/>
            <person name="Shigenobu S."/>
        </authorList>
    </citation>
    <scope>NUCLEOTIDE SEQUENCE [LARGE SCALE GENOMIC DNA]</scope>
</reference>
<sequence>MKFLLVLSNQETRKNGTPSLASLQMSSLIKLRANKLIPSFEGYSQCDDDNDDDDEEKKEEEEEEEEEEEKEEEEDYEDDEDDEHDDDDCHCCHP</sequence>
<feature type="compositionally biased region" description="Acidic residues" evidence="1">
    <location>
        <begin position="46"/>
        <end position="86"/>
    </location>
</feature>
<dbReference type="Proteomes" id="UP000735302">
    <property type="component" value="Unassembled WGS sequence"/>
</dbReference>
<feature type="region of interest" description="Disordered" evidence="1">
    <location>
        <begin position="40"/>
        <end position="94"/>
    </location>
</feature>
<dbReference type="EMBL" id="BLXT01000407">
    <property type="protein sequence ID" value="GFN76798.1"/>
    <property type="molecule type" value="Genomic_DNA"/>
</dbReference>
<gene>
    <name evidence="2" type="ORF">PoB_000330400</name>
</gene>
<accession>A0AAV3Y1H0</accession>
<comment type="caution">
    <text evidence="2">The sequence shown here is derived from an EMBL/GenBank/DDBJ whole genome shotgun (WGS) entry which is preliminary data.</text>
</comment>
<organism evidence="2 3">
    <name type="scientific">Plakobranchus ocellatus</name>
    <dbReference type="NCBI Taxonomy" id="259542"/>
    <lineage>
        <taxon>Eukaryota</taxon>
        <taxon>Metazoa</taxon>
        <taxon>Spiralia</taxon>
        <taxon>Lophotrochozoa</taxon>
        <taxon>Mollusca</taxon>
        <taxon>Gastropoda</taxon>
        <taxon>Heterobranchia</taxon>
        <taxon>Euthyneura</taxon>
        <taxon>Panpulmonata</taxon>
        <taxon>Sacoglossa</taxon>
        <taxon>Placobranchoidea</taxon>
        <taxon>Plakobranchidae</taxon>
        <taxon>Plakobranchus</taxon>
    </lineage>
</organism>